<evidence type="ECO:0000256" key="5">
    <source>
        <dbReference type="ARBA" id="ARBA00023136"/>
    </source>
</evidence>
<dbReference type="PANTHER" id="PTHR35007">
    <property type="entry name" value="INTEGRAL MEMBRANE PROTEIN-RELATED"/>
    <property type="match status" value="1"/>
</dbReference>
<evidence type="ECO:0000259" key="7">
    <source>
        <dbReference type="Pfam" id="PF00482"/>
    </source>
</evidence>
<comment type="subcellular location">
    <subcellularLocation>
        <location evidence="1">Cell membrane</location>
        <topology evidence="1">Multi-pass membrane protein</topology>
    </subcellularLocation>
</comment>
<evidence type="ECO:0000256" key="3">
    <source>
        <dbReference type="ARBA" id="ARBA00022692"/>
    </source>
</evidence>
<dbReference type="EMBL" id="CP054929">
    <property type="protein sequence ID" value="QKW50871.1"/>
    <property type="molecule type" value="Genomic_DNA"/>
</dbReference>
<dbReference type="Pfam" id="PF00482">
    <property type="entry name" value="T2SSF"/>
    <property type="match status" value="1"/>
</dbReference>
<dbReference type="InterPro" id="IPR018076">
    <property type="entry name" value="T2SS_GspF_dom"/>
</dbReference>
<keyword evidence="4 6" id="KW-1133">Transmembrane helix</keyword>
<name>A0A7H8N8P7_9ACTN</name>
<dbReference type="RefSeq" id="WP_176162603.1">
    <property type="nucleotide sequence ID" value="NZ_CP054929.1"/>
</dbReference>
<protein>
    <submittedName>
        <fullName evidence="8">Type II secretion system F family protein</fullName>
    </submittedName>
</protein>
<evidence type="ECO:0000256" key="1">
    <source>
        <dbReference type="ARBA" id="ARBA00004651"/>
    </source>
</evidence>
<evidence type="ECO:0000256" key="2">
    <source>
        <dbReference type="ARBA" id="ARBA00022475"/>
    </source>
</evidence>
<keyword evidence="3 6" id="KW-0812">Transmembrane</keyword>
<feature type="domain" description="Type II secretion system protein GspF" evidence="7">
    <location>
        <begin position="57"/>
        <end position="178"/>
    </location>
</feature>
<keyword evidence="5 6" id="KW-0472">Membrane</keyword>
<proteinExistence type="predicted"/>
<keyword evidence="9" id="KW-1185">Reference proteome</keyword>
<dbReference type="AlphaFoldDB" id="A0A7H8N8P7"/>
<sequence length="192" mass="19125">MGYGAGLALTYGTWRWQRRSGATHDGELAEGEIGATGGALSGEQRALIASQLPLTAEMLAACLAAGAGPPEAAEAVGNSLGGPLGRRLAWAAAELRLGGEPSAVWGRVAALPGVAGLARSLERATVTGAPAVGPVTRLAIDCRADRGRAATARARRAGVLATAPLGLCFLPAFLLVGVAPVVIGLADGLLTT</sequence>
<accession>A0A7H8N8P7</accession>
<evidence type="ECO:0000313" key="9">
    <source>
        <dbReference type="Proteomes" id="UP000509303"/>
    </source>
</evidence>
<dbReference type="Proteomes" id="UP000509303">
    <property type="component" value="Chromosome"/>
</dbReference>
<dbReference type="GO" id="GO:0005886">
    <property type="term" value="C:plasma membrane"/>
    <property type="evidence" value="ECO:0007669"/>
    <property type="project" value="UniProtKB-SubCell"/>
</dbReference>
<feature type="transmembrane region" description="Helical" evidence="6">
    <location>
        <begin position="158"/>
        <end position="186"/>
    </location>
</feature>
<evidence type="ECO:0000313" key="8">
    <source>
        <dbReference type="EMBL" id="QKW50871.1"/>
    </source>
</evidence>
<organism evidence="8 9">
    <name type="scientific">Streptomyces buecherae</name>
    <dbReference type="NCBI Taxonomy" id="2763006"/>
    <lineage>
        <taxon>Bacteria</taxon>
        <taxon>Bacillati</taxon>
        <taxon>Actinomycetota</taxon>
        <taxon>Actinomycetes</taxon>
        <taxon>Kitasatosporales</taxon>
        <taxon>Streptomycetaceae</taxon>
        <taxon>Streptomyces</taxon>
    </lineage>
</organism>
<gene>
    <name evidence="8" type="ORF">HUT08_16525</name>
</gene>
<reference evidence="8 9" key="1">
    <citation type="submission" date="2020-06" db="EMBL/GenBank/DDBJ databases">
        <title>Genome mining for natural products.</title>
        <authorList>
            <person name="Zhang B."/>
            <person name="Shi J."/>
            <person name="Ge H."/>
        </authorList>
    </citation>
    <scope>NUCLEOTIDE SEQUENCE [LARGE SCALE GENOMIC DNA]</scope>
    <source>
        <strain evidence="8 9">NA00687</strain>
    </source>
</reference>
<keyword evidence="2" id="KW-1003">Cell membrane</keyword>
<dbReference type="PANTHER" id="PTHR35007:SF3">
    <property type="entry name" value="POSSIBLE CONSERVED ALANINE RICH MEMBRANE PROTEIN"/>
    <property type="match status" value="1"/>
</dbReference>
<evidence type="ECO:0000256" key="6">
    <source>
        <dbReference type="SAM" id="Phobius"/>
    </source>
</evidence>
<evidence type="ECO:0000256" key="4">
    <source>
        <dbReference type="ARBA" id="ARBA00022989"/>
    </source>
</evidence>